<feature type="compositionally biased region" description="Polar residues" evidence="1">
    <location>
        <begin position="158"/>
        <end position="174"/>
    </location>
</feature>
<comment type="caution">
    <text evidence="2">The sequence shown here is derived from an EMBL/GenBank/DDBJ whole genome shotgun (WGS) entry which is preliminary data.</text>
</comment>
<dbReference type="Proteomes" id="UP000765509">
    <property type="component" value="Unassembled WGS sequence"/>
</dbReference>
<organism evidence="2 3">
    <name type="scientific">Austropuccinia psidii MF-1</name>
    <dbReference type="NCBI Taxonomy" id="1389203"/>
    <lineage>
        <taxon>Eukaryota</taxon>
        <taxon>Fungi</taxon>
        <taxon>Dikarya</taxon>
        <taxon>Basidiomycota</taxon>
        <taxon>Pucciniomycotina</taxon>
        <taxon>Pucciniomycetes</taxon>
        <taxon>Pucciniales</taxon>
        <taxon>Sphaerophragmiaceae</taxon>
        <taxon>Austropuccinia</taxon>
    </lineage>
</organism>
<gene>
    <name evidence="2" type="ORF">O181_021245</name>
</gene>
<protein>
    <submittedName>
        <fullName evidence="2">Uncharacterized protein</fullName>
    </submittedName>
</protein>
<feature type="compositionally biased region" description="Polar residues" evidence="1">
    <location>
        <begin position="114"/>
        <end position="136"/>
    </location>
</feature>
<dbReference type="AlphaFoldDB" id="A0A9Q3CFD3"/>
<keyword evidence="3" id="KW-1185">Reference proteome</keyword>
<feature type="region of interest" description="Disordered" evidence="1">
    <location>
        <begin position="206"/>
        <end position="226"/>
    </location>
</feature>
<accession>A0A9Q3CFD3</accession>
<evidence type="ECO:0000313" key="2">
    <source>
        <dbReference type="EMBL" id="MBW0481530.1"/>
    </source>
</evidence>
<dbReference type="EMBL" id="AVOT02006430">
    <property type="protein sequence ID" value="MBW0481530.1"/>
    <property type="molecule type" value="Genomic_DNA"/>
</dbReference>
<evidence type="ECO:0000313" key="3">
    <source>
        <dbReference type="Proteomes" id="UP000765509"/>
    </source>
</evidence>
<evidence type="ECO:0000256" key="1">
    <source>
        <dbReference type="SAM" id="MobiDB-lite"/>
    </source>
</evidence>
<sequence length="226" mass="25752">MKLCFHTRNQPEDRQGLFRTRRPGTGHLGNNSRWQDTEGNHNHSAIHLPIQQKPQNRVLEGYGSSSSAPPTPQRLIPMEHGQQKVQPSITLGRTWSKLPENMSQRDTLQSFHGNHQRMESQQEVQTPGEEGNQNKGKSSHFPSYRRTIQPDRAYSDSFRLTSSRPTQLSSGFTPYRQQQIISQESPFFTIPGSVQEKTRIQRGKQDFFQPQAGRVRPNDPEAVGLG</sequence>
<reference evidence="2" key="1">
    <citation type="submission" date="2021-03" db="EMBL/GenBank/DDBJ databases">
        <title>Draft genome sequence of rust myrtle Austropuccinia psidii MF-1, a brazilian biotype.</title>
        <authorList>
            <person name="Quecine M.C."/>
            <person name="Pachon D.M.R."/>
            <person name="Bonatelli M.L."/>
            <person name="Correr F.H."/>
            <person name="Franceschini L.M."/>
            <person name="Leite T.F."/>
            <person name="Margarido G.R.A."/>
            <person name="Almeida C.A."/>
            <person name="Ferrarezi J.A."/>
            <person name="Labate C.A."/>
        </authorList>
    </citation>
    <scope>NUCLEOTIDE SEQUENCE</scope>
    <source>
        <strain evidence="2">MF-1</strain>
    </source>
</reference>
<proteinExistence type="predicted"/>
<feature type="region of interest" description="Disordered" evidence="1">
    <location>
        <begin position="114"/>
        <end position="174"/>
    </location>
</feature>
<feature type="region of interest" description="Disordered" evidence="1">
    <location>
        <begin position="59"/>
        <end position="88"/>
    </location>
</feature>
<name>A0A9Q3CFD3_9BASI</name>